<organism evidence="9 10">
    <name type="scientific">Flavobacterium sedimenticola</name>
    <dbReference type="NCBI Taxonomy" id="3043286"/>
    <lineage>
        <taxon>Bacteria</taxon>
        <taxon>Pseudomonadati</taxon>
        <taxon>Bacteroidota</taxon>
        <taxon>Flavobacteriia</taxon>
        <taxon>Flavobacteriales</taxon>
        <taxon>Flavobacteriaceae</taxon>
        <taxon>Flavobacterium</taxon>
    </lineage>
</organism>
<keyword evidence="7" id="KW-0456">Lyase</keyword>
<dbReference type="PANTHER" id="PTHR13604">
    <property type="entry name" value="DC12-RELATED"/>
    <property type="match status" value="1"/>
</dbReference>
<keyword evidence="10" id="KW-1185">Reference proteome</keyword>
<protein>
    <recommendedName>
        <fullName evidence="8">Abasic site processing protein</fullName>
        <ecNumber evidence="8">3.4.-.-</ecNumber>
    </recommendedName>
</protein>
<evidence type="ECO:0000256" key="4">
    <source>
        <dbReference type="ARBA" id="ARBA00022801"/>
    </source>
</evidence>
<dbReference type="PANTHER" id="PTHR13604:SF0">
    <property type="entry name" value="ABASIC SITE PROCESSING PROTEIN HMCES"/>
    <property type="match status" value="1"/>
</dbReference>
<evidence type="ECO:0000313" key="9">
    <source>
        <dbReference type="EMBL" id="MDI9257302.1"/>
    </source>
</evidence>
<dbReference type="SUPFAM" id="SSF143081">
    <property type="entry name" value="BB1717-like"/>
    <property type="match status" value="1"/>
</dbReference>
<name>A0ABT6XQN9_9FLAO</name>
<evidence type="ECO:0000256" key="2">
    <source>
        <dbReference type="ARBA" id="ARBA00022670"/>
    </source>
</evidence>
<dbReference type="InterPro" id="IPR036590">
    <property type="entry name" value="SRAP-like"/>
</dbReference>
<evidence type="ECO:0000256" key="6">
    <source>
        <dbReference type="ARBA" id="ARBA00023125"/>
    </source>
</evidence>
<keyword evidence="3" id="KW-0227">DNA damage</keyword>
<comment type="caution">
    <text evidence="9">The sequence shown here is derived from an EMBL/GenBank/DDBJ whole genome shotgun (WGS) entry which is preliminary data.</text>
</comment>
<reference evidence="9 10" key="1">
    <citation type="submission" date="2023-05" db="EMBL/GenBank/DDBJ databases">
        <title>Flavobacterium sedimenti sp. nov., isolated from the sediment.</title>
        <authorList>
            <person name="Wu N."/>
        </authorList>
    </citation>
    <scope>NUCLEOTIDE SEQUENCE [LARGE SCALE GENOMIC DNA]</scope>
    <source>
        <strain evidence="9 10">YZ-48</strain>
    </source>
</reference>
<dbReference type="RefSeq" id="WP_283238983.1">
    <property type="nucleotide sequence ID" value="NZ_JASGBP010000003.1"/>
</dbReference>
<evidence type="ECO:0000256" key="3">
    <source>
        <dbReference type="ARBA" id="ARBA00022763"/>
    </source>
</evidence>
<sequence>MCFFMAQNQPMKKVEEWFNAKVDNPDEFLQSDYIVGFDYKNVPIITNEKPKIISTDYHWGLVPSWSKDINFRKNTLNARIETIEEKPSFRNIGSNRCLVIASSYFEWRWLDEKGKQKQKYQIHNCDSEIFAFAGLYDSWIDKVSGEIYHSFSIVTTEADQQMKYIHNHKGRMPIMLNIGDESSWLDFNNSVDEFSFPKYQPRQIGFKV</sequence>
<evidence type="ECO:0000313" key="10">
    <source>
        <dbReference type="Proteomes" id="UP001230035"/>
    </source>
</evidence>
<dbReference type="EC" id="3.4.-.-" evidence="8"/>
<keyword evidence="6" id="KW-0238">DNA-binding</keyword>
<evidence type="ECO:0000256" key="1">
    <source>
        <dbReference type="ARBA" id="ARBA00008136"/>
    </source>
</evidence>
<dbReference type="InterPro" id="IPR003738">
    <property type="entry name" value="SRAP"/>
</dbReference>
<comment type="similarity">
    <text evidence="1 8">Belongs to the SOS response-associated peptidase family.</text>
</comment>
<evidence type="ECO:0000256" key="7">
    <source>
        <dbReference type="ARBA" id="ARBA00023239"/>
    </source>
</evidence>
<dbReference type="EMBL" id="JASGBP010000003">
    <property type="protein sequence ID" value="MDI9257302.1"/>
    <property type="molecule type" value="Genomic_DNA"/>
</dbReference>
<dbReference type="Gene3D" id="3.90.1680.10">
    <property type="entry name" value="SOS response associated peptidase-like"/>
    <property type="match status" value="1"/>
</dbReference>
<evidence type="ECO:0000256" key="5">
    <source>
        <dbReference type="ARBA" id="ARBA00023124"/>
    </source>
</evidence>
<dbReference type="Pfam" id="PF02586">
    <property type="entry name" value="SRAP"/>
    <property type="match status" value="1"/>
</dbReference>
<gene>
    <name evidence="9" type="ORF">QHT84_07725</name>
</gene>
<keyword evidence="2 8" id="KW-0645">Protease</keyword>
<keyword evidence="5" id="KW-0190">Covalent protein-DNA linkage</keyword>
<evidence type="ECO:0000256" key="8">
    <source>
        <dbReference type="RuleBase" id="RU364100"/>
    </source>
</evidence>
<dbReference type="Proteomes" id="UP001230035">
    <property type="component" value="Unassembled WGS sequence"/>
</dbReference>
<accession>A0ABT6XQN9</accession>
<proteinExistence type="inferred from homology"/>
<keyword evidence="4 8" id="KW-0378">Hydrolase</keyword>